<dbReference type="Proteomes" id="UP000317023">
    <property type="component" value="Unassembled WGS sequence"/>
</dbReference>
<name>A0A546XW97_AGRTU</name>
<proteinExistence type="predicted"/>
<accession>A0A546XW97</accession>
<dbReference type="AlphaFoldDB" id="A0A546XW97"/>
<sequence>MGRKFNVLSANRLHLLAVPAHHHERDHAHHTWQRPPTKAIGLARKVAAGQFAGEFSIQIQRLDGPKRIRRKWNRFGCGTVCERIEYESLTRPDSAFVLRNIWLENSRPIQDCESG</sequence>
<evidence type="ECO:0000313" key="2">
    <source>
        <dbReference type="Proteomes" id="UP000317023"/>
    </source>
</evidence>
<evidence type="ECO:0000313" key="1">
    <source>
        <dbReference type="EMBL" id="TRB05035.1"/>
    </source>
</evidence>
<comment type="caution">
    <text evidence="1">The sequence shown here is derived from an EMBL/GenBank/DDBJ whole genome shotgun (WGS) entry which is preliminary data.</text>
</comment>
<gene>
    <name evidence="1" type="ORF">EXN61_18420</name>
</gene>
<dbReference type="EMBL" id="SGOE01000005">
    <property type="protein sequence ID" value="TRB05035.1"/>
    <property type="molecule type" value="Genomic_DNA"/>
</dbReference>
<organism evidence="1 2">
    <name type="scientific">Agrobacterium tumefaciens</name>
    <dbReference type="NCBI Taxonomy" id="358"/>
    <lineage>
        <taxon>Bacteria</taxon>
        <taxon>Pseudomonadati</taxon>
        <taxon>Pseudomonadota</taxon>
        <taxon>Alphaproteobacteria</taxon>
        <taxon>Hyphomicrobiales</taxon>
        <taxon>Rhizobiaceae</taxon>
        <taxon>Rhizobium/Agrobacterium group</taxon>
        <taxon>Agrobacterium</taxon>
        <taxon>Agrobacterium tumefaciens complex</taxon>
    </lineage>
</organism>
<reference evidence="1 2" key="1">
    <citation type="journal article" date="2019" name="Appl. Microbiol. Biotechnol.">
        <title>Differential efficiency of wild type rhizogenic strains for rol gene transformation of plants.</title>
        <authorList>
            <person name="Desmet S."/>
            <person name="De Keyser E."/>
            <person name="Van Vaerenbergh J."/>
            <person name="Baeyen S."/>
            <person name="Van Huylenbroeck J."/>
            <person name="Geelen D."/>
            <person name="Dhooghe E."/>
        </authorList>
    </citation>
    <scope>NUCLEOTIDE SEQUENCE [LARGE SCALE GENOMIC DNA]</scope>
    <source>
        <strain evidence="1 2">MAFF210266</strain>
    </source>
</reference>
<protein>
    <submittedName>
        <fullName evidence="1">Uncharacterized protein</fullName>
    </submittedName>
</protein>